<dbReference type="Proteomes" id="UP001634394">
    <property type="component" value="Unassembled WGS sequence"/>
</dbReference>
<dbReference type="PANTHER" id="PTHR47526:SF4">
    <property type="entry name" value="SWIM-TYPE DOMAIN-CONTAINING PROTEIN"/>
    <property type="match status" value="1"/>
</dbReference>
<comment type="caution">
    <text evidence="1">The sequence shown here is derived from an EMBL/GenBank/DDBJ whole genome shotgun (WGS) entry which is preliminary data.</text>
</comment>
<sequence length="79" mass="9439">MDSEKEHTARVEKEMHRYTLDKDPYETSKCEWCKNLTSWPEVTYPDIVNYLVYTQSAYTLQELGAYKSLEAYNYFVCGY</sequence>
<reference evidence="1 2" key="1">
    <citation type="submission" date="2024-11" db="EMBL/GenBank/DDBJ databases">
        <title>Chromosome-level genome assembly of the freshwater bivalve Anodonta woodiana.</title>
        <authorList>
            <person name="Chen X."/>
        </authorList>
    </citation>
    <scope>NUCLEOTIDE SEQUENCE [LARGE SCALE GENOMIC DNA]</scope>
    <source>
        <strain evidence="1">MN2024</strain>
        <tissue evidence="1">Gills</tissue>
    </source>
</reference>
<name>A0ABD3V047_SINWO</name>
<evidence type="ECO:0000313" key="1">
    <source>
        <dbReference type="EMBL" id="KAL3854183.1"/>
    </source>
</evidence>
<evidence type="ECO:0000313" key="2">
    <source>
        <dbReference type="Proteomes" id="UP001634394"/>
    </source>
</evidence>
<gene>
    <name evidence="1" type="ORF">ACJMK2_013461</name>
</gene>
<dbReference type="EMBL" id="JBJQND010000014">
    <property type="protein sequence ID" value="KAL3854183.1"/>
    <property type="molecule type" value="Genomic_DNA"/>
</dbReference>
<organism evidence="1 2">
    <name type="scientific">Sinanodonta woodiana</name>
    <name type="common">Chinese pond mussel</name>
    <name type="synonym">Anodonta woodiana</name>
    <dbReference type="NCBI Taxonomy" id="1069815"/>
    <lineage>
        <taxon>Eukaryota</taxon>
        <taxon>Metazoa</taxon>
        <taxon>Spiralia</taxon>
        <taxon>Lophotrochozoa</taxon>
        <taxon>Mollusca</taxon>
        <taxon>Bivalvia</taxon>
        <taxon>Autobranchia</taxon>
        <taxon>Heteroconchia</taxon>
        <taxon>Palaeoheterodonta</taxon>
        <taxon>Unionida</taxon>
        <taxon>Unionoidea</taxon>
        <taxon>Unionidae</taxon>
        <taxon>Unioninae</taxon>
        <taxon>Sinanodonta</taxon>
    </lineage>
</organism>
<dbReference type="PANTHER" id="PTHR47526">
    <property type="entry name" value="ATP-DEPENDENT DNA HELICASE"/>
    <property type="match status" value="1"/>
</dbReference>
<keyword evidence="2" id="KW-1185">Reference proteome</keyword>
<protein>
    <submittedName>
        <fullName evidence="1">Uncharacterized protein</fullName>
    </submittedName>
</protein>
<accession>A0ABD3V047</accession>
<proteinExistence type="predicted"/>
<dbReference type="AlphaFoldDB" id="A0ABD3V047"/>